<gene>
    <name evidence="2" type="ORF">DPMN_026155</name>
</gene>
<organism evidence="2 3">
    <name type="scientific">Dreissena polymorpha</name>
    <name type="common">Zebra mussel</name>
    <name type="synonym">Mytilus polymorpha</name>
    <dbReference type="NCBI Taxonomy" id="45954"/>
    <lineage>
        <taxon>Eukaryota</taxon>
        <taxon>Metazoa</taxon>
        <taxon>Spiralia</taxon>
        <taxon>Lophotrochozoa</taxon>
        <taxon>Mollusca</taxon>
        <taxon>Bivalvia</taxon>
        <taxon>Autobranchia</taxon>
        <taxon>Heteroconchia</taxon>
        <taxon>Euheterodonta</taxon>
        <taxon>Imparidentia</taxon>
        <taxon>Neoheterodontei</taxon>
        <taxon>Myida</taxon>
        <taxon>Dreissenoidea</taxon>
        <taxon>Dreissenidae</taxon>
        <taxon>Dreissena</taxon>
    </lineage>
</organism>
<dbReference type="EMBL" id="JAIWYP010000002">
    <property type="protein sequence ID" value="KAH3863176.1"/>
    <property type="molecule type" value="Genomic_DNA"/>
</dbReference>
<protein>
    <submittedName>
        <fullName evidence="2">Uncharacterized protein</fullName>
    </submittedName>
</protein>
<feature type="chain" id="PRO_5038570986" evidence="1">
    <location>
        <begin position="18"/>
        <end position="188"/>
    </location>
</feature>
<keyword evidence="1" id="KW-0732">Signal</keyword>
<evidence type="ECO:0000256" key="1">
    <source>
        <dbReference type="SAM" id="SignalP"/>
    </source>
</evidence>
<dbReference type="AlphaFoldDB" id="A0A9D4RCB2"/>
<keyword evidence="3" id="KW-1185">Reference proteome</keyword>
<dbReference type="Proteomes" id="UP000828390">
    <property type="component" value="Unassembled WGS sequence"/>
</dbReference>
<feature type="signal peptide" evidence="1">
    <location>
        <begin position="1"/>
        <end position="17"/>
    </location>
</feature>
<dbReference type="Gene3D" id="2.60.120.260">
    <property type="entry name" value="Galactose-binding domain-like"/>
    <property type="match status" value="1"/>
</dbReference>
<reference evidence="2" key="2">
    <citation type="submission" date="2020-11" db="EMBL/GenBank/DDBJ databases">
        <authorList>
            <person name="McCartney M.A."/>
            <person name="Auch B."/>
            <person name="Kono T."/>
            <person name="Mallez S."/>
            <person name="Becker A."/>
            <person name="Gohl D.M."/>
            <person name="Silverstein K.A.T."/>
            <person name="Koren S."/>
            <person name="Bechman K.B."/>
            <person name="Herman A."/>
            <person name="Abrahante J.E."/>
            <person name="Garbe J."/>
        </authorList>
    </citation>
    <scope>NUCLEOTIDE SEQUENCE</scope>
    <source>
        <strain evidence="2">Duluth1</strain>
        <tissue evidence="2">Whole animal</tissue>
    </source>
</reference>
<evidence type="ECO:0000313" key="2">
    <source>
        <dbReference type="EMBL" id="KAH3863176.1"/>
    </source>
</evidence>
<evidence type="ECO:0000313" key="3">
    <source>
        <dbReference type="Proteomes" id="UP000828390"/>
    </source>
</evidence>
<comment type="caution">
    <text evidence="2">The sequence shown here is derived from an EMBL/GenBank/DDBJ whole genome shotgun (WGS) entry which is preliminary data.</text>
</comment>
<reference evidence="2" key="1">
    <citation type="journal article" date="2019" name="bioRxiv">
        <title>The Genome of the Zebra Mussel, Dreissena polymorpha: A Resource for Invasive Species Research.</title>
        <authorList>
            <person name="McCartney M.A."/>
            <person name="Auch B."/>
            <person name="Kono T."/>
            <person name="Mallez S."/>
            <person name="Zhang Y."/>
            <person name="Obille A."/>
            <person name="Becker A."/>
            <person name="Abrahante J.E."/>
            <person name="Garbe J."/>
            <person name="Badalamenti J.P."/>
            <person name="Herman A."/>
            <person name="Mangelson H."/>
            <person name="Liachko I."/>
            <person name="Sullivan S."/>
            <person name="Sone E.D."/>
            <person name="Koren S."/>
            <person name="Silverstein K.A.T."/>
            <person name="Beckman K.B."/>
            <person name="Gohl D.M."/>
        </authorList>
    </citation>
    <scope>NUCLEOTIDE SEQUENCE</scope>
    <source>
        <strain evidence="2">Duluth1</strain>
        <tissue evidence="2">Whole animal</tissue>
    </source>
</reference>
<accession>A0A9D4RCB2</accession>
<proteinExistence type="predicted"/>
<sequence>MISKLFFCVWLISCAGALSVGKPTPVMIDCMSQVHSPTFRDRLRFREKAEDQTTIWLFSGEELNIQFELPSPAVVDIVDIRYSNDGDYDLLSVGLDGKELGKFKTNTHYAWGDLWNAFESSGPVGGAQFLDAGQHEISLKVLDSDEYGLEVDYIRISAHGSRVENLRNEHFLCSHTPGKAESKARNAN</sequence>
<name>A0A9D4RCB2_DREPO</name>